<dbReference type="PROSITE" id="PS00156">
    <property type="entry name" value="OMPDECASE"/>
    <property type="match status" value="1"/>
</dbReference>
<dbReference type="InterPro" id="IPR000836">
    <property type="entry name" value="PRTase_dom"/>
</dbReference>
<keyword evidence="11" id="KW-0665">Pyrimidine biosynthesis</keyword>
<feature type="binding site" evidence="15">
    <location>
        <position position="441"/>
    </location>
    <ligand>
        <name>substrate</name>
    </ligand>
</feature>
<dbReference type="Pfam" id="PF00215">
    <property type="entry name" value="OMPdecase"/>
    <property type="match status" value="1"/>
</dbReference>
<feature type="binding site" evidence="15">
    <location>
        <position position="271"/>
    </location>
    <ligand>
        <name>substrate</name>
    </ligand>
</feature>
<dbReference type="EC" id="4.1.1.23" evidence="6"/>
<evidence type="ECO:0000256" key="5">
    <source>
        <dbReference type="ARBA" id="ARBA00011971"/>
    </source>
</evidence>
<dbReference type="GO" id="GO:0044205">
    <property type="term" value="P:'de novo' UMP biosynthetic process"/>
    <property type="evidence" value="ECO:0007669"/>
    <property type="project" value="UniProtKB-UniPathway"/>
</dbReference>
<dbReference type="SUPFAM" id="SSF51366">
    <property type="entry name" value="Ribulose-phoshate binding barrel"/>
    <property type="match status" value="1"/>
</dbReference>
<dbReference type="RefSeq" id="XP_026725213.1">
    <property type="nucleotide sequence ID" value="XM_026869412.1"/>
</dbReference>
<accession>A0A7E5VAA5</accession>
<dbReference type="UniPathway" id="UPA00070">
    <property type="reaction ID" value="UER00119"/>
</dbReference>
<evidence type="ECO:0000256" key="8">
    <source>
        <dbReference type="ARBA" id="ARBA00022676"/>
    </source>
</evidence>
<dbReference type="NCBIfam" id="TIGR01740">
    <property type="entry name" value="pyrF"/>
    <property type="match status" value="1"/>
</dbReference>
<evidence type="ECO:0000313" key="17">
    <source>
        <dbReference type="Proteomes" id="UP000322000"/>
    </source>
</evidence>
<dbReference type="PANTHER" id="PTHR19278:SF9">
    <property type="entry name" value="URIDINE 5'-MONOPHOSPHATE SYNTHASE"/>
    <property type="match status" value="1"/>
</dbReference>
<dbReference type="CDD" id="cd06223">
    <property type="entry name" value="PRTases_typeI"/>
    <property type="match status" value="1"/>
</dbReference>
<dbReference type="InterPro" id="IPR001754">
    <property type="entry name" value="OMPdeCOase_dom"/>
</dbReference>
<keyword evidence="8" id="KW-0328">Glycosyltransferase</keyword>
<evidence type="ECO:0000256" key="1">
    <source>
        <dbReference type="ARBA" id="ARBA00004861"/>
    </source>
</evidence>
<evidence type="ECO:0000256" key="13">
    <source>
        <dbReference type="ARBA" id="ARBA00023268"/>
    </source>
</evidence>
<dbReference type="NCBIfam" id="TIGR00336">
    <property type="entry name" value="pyrE"/>
    <property type="match status" value="1"/>
</dbReference>
<dbReference type="PANTHER" id="PTHR19278">
    <property type="entry name" value="OROTATE PHOSPHORIBOSYLTRANSFERASE"/>
    <property type="match status" value="1"/>
</dbReference>
<evidence type="ECO:0000256" key="12">
    <source>
        <dbReference type="ARBA" id="ARBA00023239"/>
    </source>
</evidence>
<dbReference type="Pfam" id="PF00156">
    <property type="entry name" value="Pribosyltran"/>
    <property type="match status" value="1"/>
</dbReference>
<comment type="similarity">
    <text evidence="4">In the C-terminal section; belongs to the OMP decarboxylase family.</text>
</comment>
<dbReference type="HAMAP" id="MF_01208">
    <property type="entry name" value="PyrE"/>
    <property type="match status" value="1"/>
</dbReference>
<dbReference type="GO" id="GO:0006207">
    <property type="term" value="P:'de novo' pyrimidine nucleobase biosynthetic process"/>
    <property type="evidence" value="ECO:0007669"/>
    <property type="project" value="InterPro"/>
</dbReference>
<proteinExistence type="inferred from homology"/>
<feature type="binding site" evidence="15">
    <location>
        <position position="361"/>
    </location>
    <ligand>
        <name>substrate</name>
    </ligand>
</feature>
<keyword evidence="17" id="KW-1185">Reference proteome</keyword>
<dbReference type="CDD" id="cd04725">
    <property type="entry name" value="OMP_decarboxylase_like"/>
    <property type="match status" value="1"/>
</dbReference>
<comment type="pathway">
    <text evidence="1">Pyrimidine metabolism; UMP biosynthesis via de novo pathway; UMP from orotate: step 2/2.</text>
</comment>
<dbReference type="KEGG" id="tnl:113492106"/>
<reference evidence="18" key="1">
    <citation type="submission" date="2025-08" db="UniProtKB">
        <authorList>
            <consortium name="RefSeq"/>
        </authorList>
    </citation>
    <scope>IDENTIFICATION</scope>
</reference>
<evidence type="ECO:0000256" key="11">
    <source>
        <dbReference type="ARBA" id="ARBA00022975"/>
    </source>
</evidence>
<dbReference type="Gene3D" id="3.40.50.2020">
    <property type="match status" value="1"/>
</dbReference>
<evidence type="ECO:0000256" key="15">
    <source>
        <dbReference type="PIRSR" id="PIRSR614732-2"/>
    </source>
</evidence>
<dbReference type="OrthoDB" id="10263753at2759"/>
<evidence type="ECO:0000256" key="9">
    <source>
        <dbReference type="ARBA" id="ARBA00022679"/>
    </source>
</evidence>
<name>A0A7E5VAA5_TRINI</name>
<dbReference type="InterPro" id="IPR023031">
    <property type="entry name" value="OPRT"/>
</dbReference>
<organism evidence="17 18">
    <name type="scientific">Trichoplusia ni</name>
    <name type="common">Cabbage looper</name>
    <dbReference type="NCBI Taxonomy" id="7111"/>
    <lineage>
        <taxon>Eukaryota</taxon>
        <taxon>Metazoa</taxon>
        <taxon>Ecdysozoa</taxon>
        <taxon>Arthropoda</taxon>
        <taxon>Hexapoda</taxon>
        <taxon>Insecta</taxon>
        <taxon>Pterygota</taxon>
        <taxon>Neoptera</taxon>
        <taxon>Endopterygota</taxon>
        <taxon>Lepidoptera</taxon>
        <taxon>Glossata</taxon>
        <taxon>Ditrysia</taxon>
        <taxon>Noctuoidea</taxon>
        <taxon>Noctuidae</taxon>
        <taxon>Plusiinae</taxon>
        <taxon>Trichoplusia</taxon>
    </lineage>
</organism>
<keyword evidence="10" id="KW-0210">Decarboxylase</keyword>
<feature type="domain" description="Orotidine 5'-phosphate decarboxylase" evidence="16">
    <location>
        <begin position="243"/>
        <end position="456"/>
    </location>
</feature>
<evidence type="ECO:0000256" key="2">
    <source>
        <dbReference type="ARBA" id="ARBA00004889"/>
    </source>
</evidence>
<evidence type="ECO:0000256" key="4">
    <source>
        <dbReference type="ARBA" id="ARBA00009769"/>
    </source>
</evidence>
<feature type="active site" description="For OMPdecase activity" evidence="14">
    <location>
        <position position="302"/>
    </location>
</feature>
<sequence length="473" mass="52508">MAYDSKLVELAIKLFSIDAVKFGEFTTKSGIKTPVYFDLRVIVSYPDVMESISNLLLDVTMKDLKYDHVCGVPYTALPIATILSVLTKKSMLMRRKETKAYGTKKSIEGHYKAGQTCLIVEDVVTSGSSVLETVRDLRKEGLLVTDTVIILDREQGGSKNLDSNEVQVKSLFTMSSLIDILVKNGKITEETVIKVKNYLKETQAPVIEKPLNRILLPYEKRAELAKNGIAKQLFTIMATKKTNLCLSVDLTSTTKILDLLEQVGEHVCLVKTHADIIEDYTDDFIKRIKQLADRFNFLLLEDRKYADIGHTVSLQYTKGLYKVGDWADCVTAHSLPGEGILKALNAPNGCDRGVFLLAEMSSEGNLITPDYKEATVVMASKYPELITGFVCQNIDTFKDPGLIQLTPGVQLESSKDDLGQVYNTPEKVILEKGADVIVVGRGIVAAKSPVTQAVLYKDTLWKCYLKRVSGKLE</sequence>
<dbReference type="GO" id="GO:0004590">
    <property type="term" value="F:orotidine-5'-phosphate decarboxylase activity"/>
    <property type="evidence" value="ECO:0007669"/>
    <property type="project" value="UniProtKB-EC"/>
</dbReference>
<evidence type="ECO:0000256" key="6">
    <source>
        <dbReference type="ARBA" id="ARBA00012321"/>
    </source>
</evidence>
<dbReference type="Gene3D" id="3.20.20.70">
    <property type="entry name" value="Aldolase class I"/>
    <property type="match status" value="1"/>
</dbReference>
<evidence type="ECO:0000256" key="14">
    <source>
        <dbReference type="PIRSR" id="PIRSR614732-1"/>
    </source>
</evidence>
<feature type="active site" description="For OMPdecase activity" evidence="14">
    <location>
        <position position="307"/>
    </location>
</feature>
<dbReference type="InterPro" id="IPR014732">
    <property type="entry name" value="OMPdecase"/>
</dbReference>
<feature type="binding site" evidence="15">
    <location>
        <position position="249"/>
    </location>
    <ligand>
        <name>substrate</name>
    </ligand>
</feature>
<dbReference type="EC" id="2.4.2.10" evidence="5"/>
<evidence type="ECO:0000313" key="18">
    <source>
        <dbReference type="RefSeq" id="XP_026725213.1"/>
    </source>
</evidence>
<protein>
    <recommendedName>
        <fullName evidence="7">Uridine 5'-monophosphate synthase</fullName>
        <ecNumber evidence="5">2.4.2.10</ecNumber>
        <ecNumber evidence="6">4.1.1.23</ecNumber>
    </recommendedName>
</protein>
<dbReference type="GeneID" id="113492106"/>
<dbReference type="SMART" id="SM00934">
    <property type="entry name" value="OMPdecase"/>
    <property type="match status" value="1"/>
</dbReference>
<evidence type="ECO:0000256" key="10">
    <source>
        <dbReference type="ARBA" id="ARBA00022793"/>
    </source>
</evidence>
<comment type="similarity">
    <text evidence="3">In the N-terminal section; belongs to the purine/pyrimidine phosphoribosyltransferase family.</text>
</comment>
<keyword evidence="13" id="KW-0511">Multifunctional enzyme</keyword>
<dbReference type="CTD" id="42493"/>
<dbReference type="AlphaFoldDB" id="A0A7E5VAA5"/>
<dbReference type="FunCoup" id="A0A7E5VAA5">
    <property type="interactions" value="2280"/>
</dbReference>
<evidence type="ECO:0000259" key="16">
    <source>
        <dbReference type="SMART" id="SM00934"/>
    </source>
</evidence>
<feature type="active site" description="For OMPdecase activity" evidence="14">
    <location>
        <position position="304"/>
    </location>
</feature>
<dbReference type="SUPFAM" id="SSF53271">
    <property type="entry name" value="PRTase-like"/>
    <property type="match status" value="1"/>
</dbReference>
<gene>
    <name evidence="18" type="primary">LOC113492106</name>
</gene>
<keyword evidence="9" id="KW-0808">Transferase</keyword>
<dbReference type="InterPro" id="IPR011060">
    <property type="entry name" value="RibuloseP-bd_barrel"/>
</dbReference>
<dbReference type="FunFam" id="3.40.50.2020:FF:000025">
    <property type="entry name" value="Uridine monophosphate synthetase"/>
    <property type="match status" value="1"/>
</dbReference>
<comment type="pathway">
    <text evidence="2">Pyrimidine metabolism; UMP biosynthesis via de novo pathway; UMP from orotate: step 1/2.</text>
</comment>
<evidence type="ECO:0000256" key="3">
    <source>
        <dbReference type="ARBA" id="ARBA00006221"/>
    </source>
</evidence>
<dbReference type="InterPro" id="IPR018089">
    <property type="entry name" value="OMPdecase_AS"/>
</dbReference>
<dbReference type="InterPro" id="IPR013785">
    <property type="entry name" value="Aldolase_TIM"/>
</dbReference>
<dbReference type="InterPro" id="IPR029057">
    <property type="entry name" value="PRTase-like"/>
</dbReference>
<feature type="binding site" evidence="15">
    <location>
        <position position="420"/>
    </location>
    <ligand>
        <name>substrate</name>
    </ligand>
</feature>
<dbReference type="GO" id="GO:0004588">
    <property type="term" value="F:orotate phosphoribosyltransferase activity"/>
    <property type="evidence" value="ECO:0007669"/>
    <property type="project" value="UniProtKB-EC"/>
</dbReference>
<feature type="binding site" evidence="15">
    <location>
        <position position="440"/>
    </location>
    <ligand>
        <name>substrate</name>
    </ligand>
</feature>
<dbReference type="InParanoid" id="A0A7E5VAA5"/>
<dbReference type="FunFam" id="3.20.20.70:FF:000114">
    <property type="entry name" value="Decarboxylase,orotidine phosphate"/>
    <property type="match status" value="1"/>
</dbReference>
<dbReference type="InterPro" id="IPR004467">
    <property type="entry name" value="Or_phspho_trans_dom"/>
</dbReference>
<evidence type="ECO:0000256" key="7">
    <source>
        <dbReference type="ARBA" id="ARBA00015047"/>
    </source>
</evidence>
<dbReference type="Proteomes" id="UP000322000">
    <property type="component" value="Chromosome 3"/>
</dbReference>
<keyword evidence="12" id="KW-0456">Lyase</keyword>